<dbReference type="Proteomes" id="UP000000596">
    <property type="component" value="Chromosome"/>
</dbReference>
<reference evidence="1 2" key="1">
    <citation type="journal article" date="2004" name="Proc. Natl. Acad. Sci. U.S.A.">
        <title>Complete genomes of two clinical Staphylococcus aureus strains: evidence for the rapid evolution of virulence and drug resistance.</title>
        <authorList>
            <person name="Holden M.T.G."/>
            <person name="Feil E.J."/>
            <person name="Lindsay J.A."/>
            <person name="Peacock S.J."/>
            <person name="Day N.P.J."/>
            <person name="Enright M.C."/>
            <person name="Foster T.J."/>
            <person name="Moore C.E."/>
            <person name="Hurst L."/>
            <person name="Atkin R."/>
            <person name="Barron A."/>
            <person name="Bason N."/>
            <person name="Bentley S.D."/>
            <person name="Chillingworth C."/>
            <person name="Chillingworth T."/>
            <person name="Churcher C."/>
            <person name="Clark L."/>
            <person name="Corton C."/>
            <person name="Cronin A."/>
            <person name="Doggett J."/>
            <person name="Dowd L."/>
            <person name="Feltwell T."/>
            <person name="Hance Z."/>
            <person name="Harris B."/>
            <person name="Hauser H."/>
            <person name="Holroyd S."/>
            <person name="Jagels K."/>
            <person name="James K.D."/>
            <person name="Lennard N."/>
            <person name="Line A."/>
            <person name="Mayes R."/>
            <person name="Moule S."/>
            <person name="Mungall K."/>
            <person name="Ormond D."/>
            <person name="Quail M.A."/>
            <person name="Rabbinowitsch E."/>
            <person name="Rutherford K."/>
            <person name="Sanders M."/>
            <person name="Sharp S."/>
            <person name="Simmonds M."/>
            <person name="Stevens K."/>
            <person name="Whitehead S."/>
            <person name="Barrell B.G."/>
            <person name="Spratt B.G."/>
            <person name="Parkhill J."/>
        </authorList>
    </citation>
    <scope>NUCLEOTIDE SEQUENCE [LARGE SCALE GENOMIC DNA]</scope>
    <source>
        <strain evidence="1 2">MRSA252</strain>
    </source>
</reference>
<name>A0A7U7IDL5_STAAR</name>
<organism evidence="1 2">
    <name type="scientific">Staphylococcus aureus (strain MRSA252)</name>
    <dbReference type="NCBI Taxonomy" id="282458"/>
    <lineage>
        <taxon>Bacteria</taxon>
        <taxon>Bacillati</taxon>
        <taxon>Bacillota</taxon>
        <taxon>Bacilli</taxon>
        <taxon>Bacillales</taxon>
        <taxon>Staphylococcaceae</taxon>
        <taxon>Staphylococcus</taxon>
    </lineage>
</organism>
<proteinExistence type="predicted"/>
<sequence>MNCKNLAQAKTMIKPTGIANDTGKSVEEMMCRSSQVNWKIAIN</sequence>
<evidence type="ECO:0000313" key="1">
    <source>
        <dbReference type="EMBL" id="CAG40896.1"/>
    </source>
</evidence>
<gene>
    <name evidence="1" type="ordered locus">SAR1909</name>
</gene>
<dbReference type="AlphaFoldDB" id="A0A7U7IDL5"/>
<protein>
    <submittedName>
        <fullName evidence="1">Uncharacterized protein</fullName>
    </submittedName>
</protein>
<dbReference type="KEGG" id="sar:SAR1909"/>
<accession>A0A7U7IDL5</accession>
<dbReference type="EMBL" id="BX571856">
    <property type="protein sequence ID" value="CAG40896.1"/>
    <property type="molecule type" value="Genomic_DNA"/>
</dbReference>
<evidence type="ECO:0000313" key="2">
    <source>
        <dbReference type="Proteomes" id="UP000000596"/>
    </source>
</evidence>